<dbReference type="AlphaFoldDB" id="A0A8J7PMK0"/>
<organism evidence="1 2">
    <name type="scientific">Candidatus Obscuribacter phosphatis</name>
    <dbReference type="NCBI Taxonomy" id="1906157"/>
    <lineage>
        <taxon>Bacteria</taxon>
        <taxon>Bacillati</taxon>
        <taxon>Candidatus Melainabacteria</taxon>
        <taxon>Candidatus Obscuribacterales</taxon>
        <taxon>Candidatus Obscuribacteraceae</taxon>
        <taxon>Candidatus Obscuribacter</taxon>
    </lineage>
</organism>
<sequence>MAPALEQARSRLGRLNKASLLTTLALSIAFNFGALNFGAWENNFAFAETNWQVGKSLDTSALDARGWTASEPRRLSKLDLQSLFDEERCLILKEFGILSFFGKTLSRGNRRIEIYIYEFEQDSGAMAAYFYLRKGAGTVVRRGDASSEEDASISFVQGRYFVSVSATEDDDESKDVVKRLCDELGKRLGPAGSSQPEIMKELPLLDKLSGSERLVFGVHSARWYSSAPGLEFLFDQANAPGQAPSDAPLAKADSQAESKDLVGGEVQAVKPKLENAQTVKAPIIGVLADYLFREPVKERLRLLILAYPDRSSALQHYTLYIDKLRQFRLGKVADSPVTASELFKTGTSIVAVELRGNKIAIVTGAKKRFSPALLVRQWKSF</sequence>
<reference evidence="1" key="1">
    <citation type="submission" date="2021-02" db="EMBL/GenBank/DDBJ databases">
        <title>Genome-Resolved Metagenomics of a Microbial Community Performing Photosynthetic Biological Nutrient Removal.</title>
        <authorList>
            <person name="Mcdaniel E.A."/>
        </authorList>
    </citation>
    <scope>NUCLEOTIDE SEQUENCE</scope>
    <source>
        <strain evidence="1">UWPOB_OBS1</strain>
    </source>
</reference>
<evidence type="ECO:0000313" key="2">
    <source>
        <dbReference type="Proteomes" id="UP000664277"/>
    </source>
</evidence>
<dbReference type="Proteomes" id="UP000664277">
    <property type="component" value="Unassembled WGS sequence"/>
</dbReference>
<evidence type="ECO:0000313" key="1">
    <source>
        <dbReference type="EMBL" id="MBN8661500.1"/>
    </source>
</evidence>
<gene>
    <name evidence="1" type="ORF">J0M35_14135</name>
</gene>
<comment type="caution">
    <text evidence="1">The sequence shown here is derived from an EMBL/GenBank/DDBJ whole genome shotgun (WGS) entry which is preliminary data.</text>
</comment>
<accession>A0A8J7PMK0</accession>
<dbReference type="Pfam" id="PF20244">
    <property type="entry name" value="DUF6599"/>
    <property type="match status" value="1"/>
</dbReference>
<name>A0A8J7PMK0_9BACT</name>
<proteinExistence type="predicted"/>
<dbReference type="EMBL" id="JAFLCK010000021">
    <property type="protein sequence ID" value="MBN8661500.1"/>
    <property type="molecule type" value="Genomic_DNA"/>
</dbReference>
<protein>
    <submittedName>
        <fullName evidence="1">Uncharacterized protein</fullName>
    </submittedName>
</protein>
<dbReference type="InterPro" id="IPR046534">
    <property type="entry name" value="DUF6599"/>
</dbReference>